<comment type="caution">
    <text evidence="9">The sequence shown here is derived from an EMBL/GenBank/DDBJ whole genome shotgun (WGS) entry which is preliminary data.</text>
</comment>
<sequence>MSAKPTEGLGVLRRQNPIRAEISGSAKGVGKSWNERLLFASDLGGTAVFAMGGALTAIQAGLDLLGVLVLSFCTALGGGVVRDLLIGDVPPIAIRDFRYPVVAFAVGALTFLLHGPIEMIPFPFVITFDAAGLSLFAVSGAGKALARRIHPFVATLMGAITGAGGGVIRDMLLARVPLVLHVDIYATAALAGAAVLVVMRALSVPTDWATAVGGLACFALRLVAVWQGWGLPRVEGF</sequence>
<keyword evidence="3" id="KW-1003">Cell membrane</keyword>
<dbReference type="PANTHER" id="PTHR30506:SF3">
    <property type="entry name" value="UPF0126 INNER MEMBRANE PROTEIN YADS-RELATED"/>
    <property type="match status" value="1"/>
</dbReference>
<reference evidence="10" key="1">
    <citation type="journal article" date="2019" name="Int. J. Syst. Evol. Microbiol.">
        <title>The Global Catalogue of Microorganisms (GCM) 10K type strain sequencing project: providing services to taxonomists for standard genome sequencing and annotation.</title>
        <authorList>
            <consortium name="The Broad Institute Genomics Platform"/>
            <consortium name="The Broad Institute Genome Sequencing Center for Infectious Disease"/>
            <person name="Wu L."/>
            <person name="Ma J."/>
        </authorList>
    </citation>
    <scope>NUCLEOTIDE SEQUENCE [LARGE SCALE GENOMIC DNA]</scope>
    <source>
        <strain evidence="10">CCM 7043</strain>
    </source>
</reference>
<evidence type="ECO:0000259" key="8">
    <source>
        <dbReference type="Pfam" id="PF03458"/>
    </source>
</evidence>
<feature type="transmembrane region" description="Helical" evidence="7">
    <location>
        <begin position="37"/>
        <end position="58"/>
    </location>
</feature>
<feature type="domain" description="Glycine transporter" evidence="8">
    <location>
        <begin position="127"/>
        <end position="200"/>
    </location>
</feature>
<dbReference type="Pfam" id="PF03458">
    <property type="entry name" value="Gly_transporter"/>
    <property type="match status" value="2"/>
</dbReference>
<comment type="subcellular location">
    <subcellularLocation>
        <location evidence="1">Cell membrane</location>
        <topology evidence="1">Multi-pass membrane protein</topology>
    </subcellularLocation>
</comment>
<keyword evidence="4 7" id="KW-0812">Transmembrane</keyword>
<keyword evidence="10" id="KW-1185">Reference proteome</keyword>
<accession>A0ABW4F9X5</accession>
<keyword evidence="6 7" id="KW-0472">Membrane</keyword>
<evidence type="ECO:0000313" key="9">
    <source>
        <dbReference type="EMBL" id="MFD1524006.1"/>
    </source>
</evidence>
<dbReference type="EMBL" id="JBHUCO010000073">
    <property type="protein sequence ID" value="MFD1524006.1"/>
    <property type="molecule type" value="Genomic_DNA"/>
</dbReference>
<name>A0ABW4F9X5_9PSEU</name>
<feature type="transmembrane region" description="Helical" evidence="7">
    <location>
        <begin position="64"/>
        <end position="85"/>
    </location>
</feature>
<keyword evidence="5 7" id="KW-1133">Transmembrane helix</keyword>
<evidence type="ECO:0000256" key="3">
    <source>
        <dbReference type="ARBA" id="ARBA00022475"/>
    </source>
</evidence>
<feature type="transmembrane region" description="Helical" evidence="7">
    <location>
        <begin position="184"/>
        <end position="202"/>
    </location>
</feature>
<evidence type="ECO:0000256" key="7">
    <source>
        <dbReference type="SAM" id="Phobius"/>
    </source>
</evidence>
<dbReference type="Proteomes" id="UP001597114">
    <property type="component" value="Unassembled WGS sequence"/>
</dbReference>
<evidence type="ECO:0000313" key="10">
    <source>
        <dbReference type="Proteomes" id="UP001597114"/>
    </source>
</evidence>
<dbReference type="RefSeq" id="WP_344720782.1">
    <property type="nucleotide sequence ID" value="NZ_BAAAUS010000007.1"/>
</dbReference>
<protein>
    <submittedName>
        <fullName evidence="9">Trimeric intracellular cation channel family protein</fullName>
    </submittedName>
</protein>
<dbReference type="InterPro" id="IPR005115">
    <property type="entry name" value="Gly_transporter"/>
</dbReference>
<feature type="transmembrane region" description="Helical" evidence="7">
    <location>
        <begin position="209"/>
        <end position="229"/>
    </location>
</feature>
<evidence type="ECO:0000256" key="4">
    <source>
        <dbReference type="ARBA" id="ARBA00022692"/>
    </source>
</evidence>
<comment type="similarity">
    <text evidence="2">Belongs to the UPF0126 family.</text>
</comment>
<evidence type="ECO:0000256" key="5">
    <source>
        <dbReference type="ARBA" id="ARBA00022989"/>
    </source>
</evidence>
<dbReference type="PANTHER" id="PTHR30506">
    <property type="entry name" value="INNER MEMBRANE PROTEIN"/>
    <property type="match status" value="1"/>
</dbReference>
<gene>
    <name evidence="9" type="ORF">ACFSJD_41420</name>
</gene>
<evidence type="ECO:0000256" key="2">
    <source>
        <dbReference type="ARBA" id="ARBA00008193"/>
    </source>
</evidence>
<feature type="domain" description="Glycine transporter" evidence="8">
    <location>
        <begin position="41"/>
        <end position="114"/>
    </location>
</feature>
<evidence type="ECO:0000256" key="6">
    <source>
        <dbReference type="ARBA" id="ARBA00023136"/>
    </source>
</evidence>
<evidence type="ECO:0000256" key="1">
    <source>
        <dbReference type="ARBA" id="ARBA00004651"/>
    </source>
</evidence>
<feature type="transmembrane region" description="Helical" evidence="7">
    <location>
        <begin position="120"/>
        <end position="140"/>
    </location>
</feature>
<feature type="transmembrane region" description="Helical" evidence="7">
    <location>
        <begin position="152"/>
        <end position="172"/>
    </location>
</feature>
<proteinExistence type="inferred from homology"/>
<feature type="transmembrane region" description="Helical" evidence="7">
    <location>
        <begin position="97"/>
        <end position="114"/>
    </location>
</feature>
<organism evidence="9 10">
    <name type="scientific">Pseudonocardia yunnanensis</name>
    <dbReference type="NCBI Taxonomy" id="58107"/>
    <lineage>
        <taxon>Bacteria</taxon>
        <taxon>Bacillati</taxon>
        <taxon>Actinomycetota</taxon>
        <taxon>Actinomycetes</taxon>
        <taxon>Pseudonocardiales</taxon>
        <taxon>Pseudonocardiaceae</taxon>
        <taxon>Pseudonocardia</taxon>
    </lineage>
</organism>